<protein>
    <recommendedName>
        <fullName evidence="4">Lipoprotein</fullName>
    </recommendedName>
</protein>
<dbReference type="EMBL" id="CP071872">
    <property type="protein sequence ID" value="UNM13259.1"/>
    <property type="molecule type" value="Genomic_DNA"/>
</dbReference>
<organism evidence="2 3">
    <name type="scientific">Streptomyces formicae</name>
    <dbReference type="NCBI Taxonomy" id="1616117"/>
    <lineage>
        <taxon>Bacteria</taxon>
        <taxon>Bacillati</taxon>
        <taxon>Actinomycetota</taxon>
        <taxon>Actinomycetes</taxon>
        <taxon>Kitasatosporales</taxon>
        <taxon>Streptomycetaceae</taxon>
        <taxon>Streptomyces</taxon>
    </lineage>
</organism>
<evidence type="ECO:0008006" key="4">
    <source>
        <dbReference type="Google" id="ProtNLM"/>
    </source>
</evidence>
<sequence>MRAGAGLRPVMSLLLVCAVAVTVAGCGGAGGDQAGDALELEEKWHGRISDAVAAKPEGCRGGVGSACETHAAAIHAVTEQLREDVAARADKERYQAALDGAAAIDKNYDEYFGKLCATVPETTLDAATTQLFMTCSGLYTTIITGAGDLQQNLRPSDGASEG</sequence>
<name>A0ABY3WKW2_9ACTN</name>
<reference evidence="2 3" key="1">
    <citation type="submission" date="2021-03" db="EMBL/GenBank/DDBJ databases">
        <title>Complete genome of Streptomyces formicae strain 1H-GS9 (DSM 100524).</title>
        <authorList>
            <person name="Atanasov K.E."/>
            <person name="Altabella T."/>
            <person name="Ferrer A."/>
        </authorList>
    </citation>
    <scope>NUCLEOTIDE SEQUENCE [LARGE SCALE GENOMIC DNA]</scope>
    <source>
        <strain evidence="2 3">1H-GS9</strain>
    </source>
</reference>
<dbReference type="PROSITE" id="PS51257">
    <property type="entry name" value="PROKAR_LIPOPROTEIN"/>
    <property type="match status" value="1"/>
</dbReference>
<evidence type="ECO:0000313" key="3">
    <source>
        <dbReference type="Proteomes" id="UP000828924"/>
    </source>
</evidence>
<gene>
    <name evidence="2" type="ORF">J4032_18755</name>
</gene>
<feature type="chain" id="PRO_5047075603" description="Lipoprotein" evidence="1">
    <location>
        <begin position="25"/>
        <end position="162"/>
    </location>
</feature>
<evidence type="ECO:0000256" key="1">
    <source>
        <dbReference type="SAM" id="SignalP"/>
    </source>
</evidence>
<keyword evidence="3" id="KW-1185">Reference proteome</keyword>
<accession>A0ABY3WKW2</accession>
<dbReference type="RefSeq" id="WP_242331994.1">
    <property type="nucleotide sequence ID" value="NZ_CP071872.1"/>
</dbReference>
<feature type="signal peptide" evidence="1">
    <location>
        <begin position="1"/>
        <end position="24"/>
    </location>
</feature>
<keyword evidence="1" id="KW-0732">Signal</keyword>
<proteinExistence type="predicted"/>
<dbReference type="Proteomes" id="UP000828924">
    <property type="component" value="Chromosome"/>
</dbReference>
<evidence type="ECO:0000313" key="2">
    <source>
        <dbReference type="EMBL" id="UNM13259.1"/>
    </source>
</evidence>